<organism evidence="2 3">
    <name type="scientific">Anaeramoeba flamelloides</name>
    <dbReference type="NCBI Taxonomy" id="1746091"/>
    <lineage>
        <taxon>Eukaryota</taxon>
        <taxon>Metamonada</taxon>
        <taxon>Anaeramoebidae</taxon>
        <taxon>Anaeramoeba</taxon>
    </lineage>
</organism>
<protein>
    <submittedName>
        <fullName evidence="2">Uncharacterized protein</fullName>
    </submittedName>
</protein>
<dbReference type="EMBL" id="JAOAOG010000209">
    <property type="protein sequence ID" value="KAJ6240291.1"/>
    <property type="molecule type" value="Genomic_DNA"/>
</dbReference>
<comment type="caution">
    <text evidence="2">The sequence shown here is derived from an EMBL/GenBank/DDBJ whole genome shotgun (WGS) entry which is preliminary data.</text>
</comment>
<dbReference type="Proteomes" id="UP001150062">
    <property type="component" value="Unassembled WGS sequence"/>
</dbReference>
<reference evidence="2" key="1">
    <citation type="submission" date="2022-08" db="EMBL/GenBank/DDBJ databases">
        <title>Novel sulfate-reducing endosymbionts in the free-living metamonad Anaeramoeba.</title>
        <authorList>
            <person name="Jerlstrom-Hultqvist J."/>
            <person name="Cepicka I."/>
            <person name="Gallot-Lavallee L."/>
            <person name="Salas-Leiva D."/>
            <person name="Curtis B.A."/>
            <person name="Zahonova K."/>
            <person name="Pipaliya S."/>
            <person name="Dacks J."/>
            <person name="Roger A.J."/>
        </authorList>
    </citation>
    <scope>NUCLEOTIDE SEQUENCE</scope>
    <source>
        <strain evidence="2">Schooner1</strain>
    </source>
</reference>
<accession>A0ABQ8Y656</accession>
<name>A0ABQ8Y656_9EUKA</name>
<keyword evidence="3" id="KW-1185">Reference proteome</keyword>
<feature type="compositionally biased region" description="Basic and acidic residues" evidence="1">
    <location>
        <begin position="29"/>
        <end position="39"/>
    </location>
</feature>
<evidence type="ECO:0000313" key="3">
    <source>
        <dbReference type="Proteomes" id="UP001150062"/>
    </source>
</evidence>
<gene>
    <name evidence="2" type="ORF">M0813_24289</name>
</gene>
<feature type="region of interest" description="Disordered" evidence="1">
    <location>
        <begin position="67"/>
        <end position="117"/>
    </location>
</feature>
<evidence type="ECO:0000313" key="2">
    <source>
        <dbReference type="EMBL" id="KAJ6240291.1"/>
    </source>
</evidence>
<proteinExistence type="predicted"/>
<sequence>MQFYTQSEEEPSTSNCNNSDSESFYFFNNKEEKEKEKNHNAKRRYNSLHEQPVNVFFPKYDSVNEKEEEQFSSIFGENSDNEGNDSRLFPEYSSYSDQEEEEEEYENKKLDKHPRSVPIMINTEQSSNGFEEQDSYSGSLSSFVESFIEPNKFKESLQSDIERELEKSFEVPLKRVPSWKLLPSYGFDY</sequence>
<evidence type="ECO:0000256" key="1">
    <source>
        <dbReference type="SAM" id="MobiDB-lite"/>
    </source>
</evidence>
<feature type="compositionally biased region" description="Polar residues" evidence="1">
    <location>
        <begin position="1"/>
        <end position="22"/>
    </location>
</feature>
<feature type="region of interest" description="Disordered" evidence="1">
    <location>
        <begin position="1"/>
        <end position="48"/>
    </location>
</feature>